<reference evidence="1" key="1">
    <citation type="submission" date="2020-05" db="EMBL/GenBank/DDBJ databases">
        <authorList>
            <person name="Chiriac C."/>
            <person name="Salcher M."/>
            <person name="Ghai R."/>
            <person name="Kavagutti S V."/>
        </authorList>
    </citation>
    <scope>NUCLEOTIDE SEQUENCE</scope>
</reference>
<sequence>MNAHHARIEAHASRVQQEIRKLSQQMRDEISVNVGWMLRSMGSKRGWVTRKNNQKEKIL</sequence>
<proteinExistence type="predicted"/>
<organism evidence="1">
    <name type="scientific">uncultured Caudovirales phage</name>
    <dbReference type="NCBI Taxonomy" id="2100421"/>
    <lineage>
        <taxon>Viruses</taxon>
        <taxon>Duplodnaviria</taxon>
        <taxon>Heunggongvirae</taxon>
        <taxon>Uroviricota</taxon>
        <taxon>Caudoviricetes</taxon>
        <taxon>Peduoviridae</taxon>
        <taxon>Maltschvirus</taxon>
        <taxon>Maltschvirus maltsch</taxon>
    </lineage>
</organism>
<evidence type="ECO:0000313" key="1">
    <source>
        <dbReference type="EMBL" id="CAB4187712.1"/>
    </source>
</evidence>
<dbReference type="EMBL" id="LR797111">
    <property type="protein sequence ID" value="CAB4187712.1"/>
    <property type="molecule type" value="Genomic_DNA"/>
</dbReference>
<name>A0A6J5QV92_9CAUD</name>
<protein>
    <submittedName>
        <fullName evidence="1">Uncharacterized protein</fullName>
    </submittedName>
</protein>
<gene>
    <name evidence="1" type="ORF">UFOVP1155_58</name>
</gene>
<accession>A0A6J5QV92</accession>